<keyword evidence="5" id="KW-0812">Transmembrane</keyword>
<dbReference type="InterPro" id="IPR050469">
    <property type="entry name" value="Diguanylate_Cyclase"/>
</dbReference>
<evidence type="ECO:0000256" key="2">
    <source>
        <dbReference type="ARBA" id="ARBA00012528"/>
    </source>
</evidence>
<comment type="caution">
    <text evidence="7">The sequence shown here is derived from an EMBL/GenBank/DDBJ whole genome shotgun (WGS) entry which is preliminary data.</text>
</comment>
<dbReference type="FunFam" id="3.30.70.270:FF:000001">
    <property type="entry name" value="Diguanylate cyclase domain protein"/>
    <property type="match status" value="1"/>
</dbReference>
<feature type="transmembrane region" description="Helical" evidence="5">
    <location>
        <begin position="373"/>
        <end position="390"/>
    </location>
</feature>
<dbReference type="Proteomes" id="UP000445000">
    <property type="component" value="Unassembled WGS sequence"/>
</dbReference>
<dbReference type="SUPFAM" id="SSF55073">
    <property type="entry name" value="Nucleotide cyclase"/>
    <property type="match status" value="1"/>
</dbReference>
<sequence length="587" mass="65030">MCLFAGGPLLAADREDFADMLQRADAVKSVDPAEFARLIDQLQAQPDALSGQQREHLQYLHAWRLVYTGEYAAAIPMLESLADQASDPTLQFRASVTATNVQVLATRYEGAFLQLNKLLNKLPEVTDKDARLQGMSVAADLYVLVGEYDLGIHYAEQVVKENARGRGVCRGEQIRLDTLCKTKRIKADAPAIPAAIDACLQQGESLAANGIRMTHARLLLREHRIDEAISLLERHYGEMEQTRYPRGVSEWESLLAQAYQQRGAGVNAQRMALRAVEHSVKDQFTQPLVGAYRVLFEESEKQGDIGSAIGYLKKSAAADKAYLDDVTARQLAYERVKSNTLTTKSQLEALNQENKLLQLQRELDGKAAETSRLYIALLLLVLVFIALWAYRTKRSQLHFMKLSQEDSLTGIANRPRFIQLAETVLEAARKSQQQASVVLCDLDHFKAINDRFGHAAGDHVLRQAVIACQGHLRVSDIFGRVGGEEFGIVLPGCGLEDAKQRAERLRVALSAIEPQYDGVRCSVSGSFGVTSTEESGYELRQLLAHADAALYRAKAAGRDRVMPYDGETVDAERPDPIDDELRNVGHA</sequence>
<feature type="domain" description="GGDEF" evidence="6">
    <location>
        <begin position="433"/>
        <end position="566"/>
    </location>
</feature>
<dbReference type="GO" id="GO:0005886">
    <property type="term" value="C:plasma membrane"/>
    <property type="evidence" value="ECO:0007669"/>
    <property type="project" value="TreeGrafter"/>
</dbReference>
<dbReference type="CDD" id="cd01949">
    <property type="entry name" value="GGDEF"/>
    <property type="match status" value="1"/>
</dbReference>
<gene>
    <name evidence="7" type="ORF">GCM10011487_08990</name>
</gene>
<dbReference type="GO" id="GO:1902201">
    <property type="term" value="P:negative regulation of bacterial-type flagellum-dependent cell motility"/>
    <property type="evidence" value="ECO:0007669"/>
    <property type="project" value="TreeGrafter"/>
</dbReference>
<organism evidence="7 8">
    <name type="scientific">Steroidobacter agaridevorans</name>
    <dbReference type="NCBI Taxonomy" id="2695856"/>
    <lineage>
        <taxon>Bacteria</taxon>
        <taxon>Pseudomonadati</taxon>
        <taxon>Pseudomonadota</taxon>
        <taxon>Gammaproteobacteria</taxon>
        <taxon>Steroidobacterales</taxon>
        <taxon>Steroidobacteraceae</taxon>
        <taxon>Steroidobacter</taxon>
    </lineage>
</organism>
<dbReference type="Pfam" id="PF00990">
    <property type="entry name" value="GGDEF"/>
    <property type="match status" value="1"/>
</dbReference>
<evidence type="ECO:0000259" key="6">
    <source>
        <dbReference type="PROSITE" id="PS50887"/>
    </source>
</evidence>
<reference evidence="8" key="1">
    <citation type="submission" date="2020-01" db="EMBL/GenBank/DDBJ databases">
        <title>'Steroidobacter agaridevorans' sp. nov., agar-degrading bacteria isolated from rhizosphere soils.</title>
        <authorList>
            <person name="Ikenaga M."/>
            <person name="Kataoka M."/>
            <person name="Murouchi A."/>
            <person name="Katsuragi S."/>
            <person name="Sakai M."/>
        </authorList>
    </citation>
    <scope>NUCLEOTIDE SEQUENCE [LARGE SCALE GENOMIC DNA]</scope>
    <source>
        <strain evidence="8">YU21-B</strain>
    </source>
</reference>
<evidence type="ECO:0000256" key="1">
    <source>
        <dbReference type="ARBA" id="ARBA00001946"/>
    </source>
</evidence>
<dbReference type="RefSeq" id="WP_161810739.1">
    <property type="nucleotide sequence ID" value="NZ_BLJN01000001.1"/>
</dbReference>
<evidence type="ECO:0000256" key="4">
    <source>
        <dbReference type="SAM" id="MobiDB-lite"/>
    </source>
</evidence>
<feature type="region of interest" description="Disordered" evidence="4">
    <location>
        <begin position="564"/>
        <end position="587"/>
    </location>
</feature>
<dbReference type="PANTHER" id="PTHR45138:SF9">
    <property type="entry name" value="DIGUANYLATE CYCLASE DGCM-RELATED"/>
    <property type="match status" value="1"/>
</dbReference>
<dbReference type="PROSITE" id="PS50887">
    <property type="entry name" value="GGDEF"/>
    <property type="match status" value="1"/>
</dbReference>
<dbReference type="GO" id="GO:0043709">
    <property type="term" value="P:cell adhesion involved in single-species biofilm formation"/>
    <property type="evidence" value="ECO:0007669"/>
    <property type="project" value="TreeGrafter"/>
</dbReference>
<keyword evidence="8" id="KW-1185">Reference proteome</keyword>
<evidence type="ECO:0000256" key="3">
    <source>
        <dbReference type="ARBA" id="ARBA00034247"/>
    </source>
</evidence>
<keyword evidence="5" id="KW-0472">Membrane</keyword>
<keyword evidence="5" id="KW-1133">Transmembrane helix</keyword>
<dbReference type="PANTHER" id="PTHR45138">
    <property type="entry name" value="REGULATORY COMPONENTS OF SENSORY TRANSDUCTION SYSTEM"/>
    <property type="match status" value="1"/>
</dbReference>
<evidence type="ECO:0000313" key="8">
    <source>
        <dbReference type="Proteomes" id="UP000445000"/>
    </source>
</evidence>
<dbReference type="SMART" id="SM00267">
    <property type="entry name" value="GGDEF"/>
    <property type="match status" value="1"/>
</dbReference>
<dbReference type="InterPro" id="IPR043128">
    <property type="entry name" value="Rev_trsase/Diguanyl_cyclase"/>
</dbReference>
<comment type="cofactor">
    <cofactor evidence="1">
        <name>Mg(2+)</name>
        <dbReference type="ChEBI" id="CHEBI:18420"/>
    </cofactor>
</comment>
<evidence type="ECO:0000313" key="7">
    <source>
        <dbReference type="EMBL" id="GFE78899.1"/>
    </source>
</evidence>
<dbReference type="EMBL" id="BLJN01000001">
    <property type="protein sequence ID" value="GFE78899.1"/>
    <property type="molecule type" value="Genomic_DNA"/>
</dbReference>
<feature type="compositionally biased region" description="Basic and acidic residues" evidence="4">
    <location>
        <begin position="570"/>
        <end position="587"/>
    </location>
</feature>
<proteinExistence type="predicted"/>
<dbReference type="AlphaFoldDB" id="A0A829Y6M7"/>
<dbReference type="InterPro" id="IPR000160">
    <property type="entry name" value="GGDEF_dom"/>
</dbReference>
<comment type="catalytic activity">
    <reaction evidence="3">
        <text>2 GTP = 3',3'-c-di-GMP + 2 diphosphate</text>
        <dbReference type="Rhea" id="RHEA:24898"/>
        <dbReference type="ChEBI" id="CHEBI:33019"/>
        <dbReference type="ChEBI" id="CHEBI:37565"/>
        <dbReference type="ChEBI" id="CHEBI:58805"/>
        <dbReference type="EC" id="2.7.7.65"/>
    </reaction>
</comment>
<dbReference type="Gene3D" id="3.30.70.270">
    <property type="match status" value="1"/>
</dbReference>
<dbReference type="InterPro" id="IPR029787">
    <property type="entry name" value="Nucleotide_cyclase"/>
</dbReference>
<protein>
    <recommendedName>
        <fullName evidence="2">diguanylate cyclase</fullName>
        <ecNumber evidence="2">2.7.7.65</ecNumber>
    </recommendedName>
</protein>
<dbReference type="EC" id="2.7.7.65" evidence="2"/>
<name>A0A829Y6M7_9GAMM</name>
<dbReference type="NCBIfam" id="TIGR00254">
    <property type="entry name" value="GGDEF"/>
    <property type="match status" value="1"/>
</dbReference>
<accession>A0A829Y6M7</accession>
<evidence type="ECO:0000256" key="5">
    <source>
        <dbReference type="SAM" id="Phobius"/>
    </source>
</evidence>
<dbReference type="GO" id="GO:0052621">
    <property type="term" value="F:diguanylate cyclase activity"/>
    <property type="evidence" value="ECO:0007669"/>
    <property type="project" value="UniProtKB-EC"/>
</dbReference>